<keyword evidence="2" id="KW-1185">Reference proteome</keyword>
<sequence length="302" mass="34164">MYQTYGVIDPVSNTRLDVLGMDVGLTWFSMQEAAQLITLCGCNITDLKLSFKSSMGFSKNMLDAIGDLQSLKVLILLGSKIRRTRNNSKSIEALLTSTTKWESLSIHCVALDSLDLWPGSSPNLSHLWLATYPENQAALTRFCKDVAMDVKIFECLSPENQEDIAPMIVSLRNSIEILFLECIPDNLPGDLCAMYFLKLTVFQSIGSGIILSNLSWLQWPVFVLLEVFITSCSHSKKDWLKMLTCPVWAGVILPKNFKWIIYTSWKGQSMCNDELVHAFLAYDIKCLFRPKLTHRDMLESLE</sequence>
<dbReference type="InParanoid" id="F4S8U2"/>
<accession>F4S8U2</accession>
<dbReference type="Proteomes" id="UP000001072">
    <property type="component" value="Unassembled WGS sequence"/>
</dbReference>
<dbReference type="KEGG" id="mlr:MELLADRAFT_68949"/>
<dbReference type="EMBL" id="GL883166">
    <property type="protein sequence ID" value="EGF98962.1"/>
    <property type="molecule type" value="Genomic_DNA"/>
</dbReference>
<name>F4S8U2_MELLP</name>
<dbReference type="HOGENOM" id="CLU_032925_1_1_1"/>
<gene>
    <name evidence="1" type="ORF">MELLADRAFT_68949</name>
</gene>
<reference evidence="2" key="1">
    <citation type="journal article" date="2011" name="Proc. Natl. Acad. Sci. U.S.A.">
        <title>Obligate biotrophy features unraveled by the genomic analysis of rust fungi.</title>
        <authorList>
            <person name="Duplessis S."/>
            <person name="Cuomo C.A."/>
            <person name="Lin Y.-C."/>
            <person name="Aerts A."/>
            <person name="Tisserant E."/>
            <person name="Veneault-Fourrey C."/>
            <person name="Joly D.L."/>
            <person name="Hacquard S."/>
            <person name="Amselem J."/>
            <person name="Cantarel B.L."/>
            <person name="Chiu R."/>
            <person name="Coutinho P.M."/>
            <person name="Feau N."/>
            <person name="Field M."/>
            <person name="Frey P."/>
            <person name="Gelhaye E."/>
            <person name="Goldberg J."/>
            <person name="Grabherr M.G."/>
            <person name="Kodira C.D."/>
            <person name="Kohler A."/>
            <person name="Kuees U."/>
            <person name="Lindquist E.A."/>
            <person name="Lucas S.M."/>
            <person name="Mago R."/>
            <person name="Mauceli E."/>
            <person name="Morin E."/>
            <person name="Murat C."/>
            <person name="Pangilinan J.L."/>
            <person name="Park R."/>
            <person name="Pearson M."/>
            <person name="Quesneville H."/>
            <person name="Rouhier N."/>
            <person name="Sakthikumar S."/>
            <person name="Salamov A.A."/>
            <person name="Schmutz J."/>
            <person name="Selles B."/>
            <person name="Shapiro H."/>
            <person name="Tanguay P."/>
            <person name="Tuskan G.A."/>
            <person name="Henrissat B."/>
            <person name="Van de Peer Y."/>
            <person name="Rouze P."/>
            <person name="Ellis J.G."/>
            <person name="Dodds P.N."/>
            <person name="Schein J.E."/>
            <person name="Zhong S."/>
            <person name="Hamelin R.C."/>
            <person name="Grigoriev I.V."/>
            <person name="Szabo L.J."/>
            <person name="Martin F."/>
        </authorList>
    </citation>
    <scope>NUCLEOTIDE SEQUENCE [LARGE SCALE GENOMIC DNA]</scope>
    <source>
        <strain evidence="2">98AG31 / pathotype 3-4-7</strain>
    </source>
</reference>
<proteinExistence type="predicted"/>
<dbReference type="RefSeq" id="XP_007417751.1">
    <property type="nucleotide sequence ID" value="XM_007417689.1"/>
</dbReference>
<evidence type="ECO:0000313" key="2">
    <source>
        <dbReference type="Proteomes" id="UP000001072"/>
    </source>
</evidence>
<dbReference type="AlphaFoldDB" id="F4S8U2"/>
<organism evidence="2">
    <name type="scientific">Melampsora larici-populina (strain 98AG31 / pathotype 3-4-7)</name>
    <name type="common">Poplar leaf rust fungus</name>
    <dbReference type="NCBI Taxonomy" id="747676"/>
    <lineage>
        <taxon>Eukaryota</taxon>
        <taxon>Fungi</taxon>
        <taxon>Dikarya</taxon>
        <taxon>Basidiomycota</taxon>
        <taxon>Pucciniomycotina</taxon>
        <taxon>Pucciniomycetes</taxon>
        <taxon>Pucciniales</taxon>
        <taxon>Melampsoraceae</taxon>
        <taxon>Melampsora</taxon>
    </lineage>
</organism>
<dbReference type="GeneID" id="18931140"/>
<evidence type="ECO:0000313" key="1">
    <source>
        <dbReference type="EMBL" id="EGF98962.1"/>
    </source>
</evidence>
<dbReference type="VEuPathDB" id="FungiDB:MELLADRAFT_68949"/>
<protein>
    <submittedName>
        <fullName evidence="1">Uncharacterized protein</fullName>
    </submittedName>
</protein>